<dbReference type="AlphaFoldDB" id="A0A7W6S3A7"/>
<dbReference type="InterPro" id="IPR013328">
    <property type="entry name" value="6PGD_dom2"/>
</dbReference>
<dbReference type="InterPro" id="IPR013131">
    <property type="entry name" value="Mannitol_DH_N"/>
</dbReference>
<dbReference type="InterPro" id="IPR008927">
    <property type="entry name" value="6-PGluconate_DH-like_C_sf"/>
</dbReference>
<dbReference type="SUPFAM" id="SSF51735">
    <property type="entry name" value="NAD(P)-binding Rossmann-fold domains"/>
    <property type="match status" value="1"/>
</dbReference>
<dbReference type="InterPro" id="IPR023027">
    <property type="entry name" value="Mannitol_DH_CS"/>
</dbReference>
<dbReference type="EMBL" id="JACIGY010000001">
    <property type="protein sequence ID" value="MBB4411234.1"/>
    <property type="molecule type" value="Genomic_DNA"/>
</dbReference>
<keyword evidence="2" id="KW-0520">NAD</keyword>
<dbReference type="PANTHER" id="PTHR43362">
    <property type="entry name" value="MANNITOL DEHYDROGENASE DSF1-RELATED"/>
    <property type="match status" value="1"/>
</dbReference>
<dbReference type="InterPro" id="IPR013118">
    <property type="entry name" value="Mannitol_DH_C"/>
</dbReference>
<evidence type="ECO:0000313" key="8">
    <source>
        <dbReference type="Proteomes" id="UP000520770"/>
    </source>
</evidence>
<feature type="domain" description="Mannitol dehydrogenase C-terminal" evidence="4">
    <location>
        <begin position="294"/>
        <end position="487"/>
    </location>
</feature>
<dbReference type="PROSITE" id="PS00974">
    <property type="entry name" value="MANNITOL_DHGENASE"/>
    <property type="match status" value="1"/>
</dbReference>
<gene>
    <name evidence="6" type="ORF">GGE31_001705</name>
    <name evidence="5" type="ORF">GGE33_000080</name>
    <name evidence="7" type="ORF">GGE35_001705</name>
</gene>
<dbReference type="EMBL" id="JACIHM010000001">
    <property type="protein sequence ID" value="MBB4445923.1"/>
    <property type="molecule type" value="Genomic_DNA"/>
</dbReference>
<dbReference type="PRINTS" id="PR00084">
    <property type="entry name" value="MTLDHDRGNASE"/>
</dbReference>
<sequence length="505" mass="55275">MTSDLRNDVVPKRLGNAALAGLPDAVERPTYDREAVSPGIVHIGLGAFCRAHAMVYTDDVLQAGATDWGIVGVCLMSPAMRDALKPQDGLYTLLSRDNDTDVLRIIGSVLDVMVTAEQKSEVFELLCRPEIRIVTLTVTEKGYCLDGATGGLDETHPAIVADLANPTDPQSVPGFLTEALRLRRAAGQAPFTVLVCDNLAQNGIKVRNAVTRFASLRDEELGQFISQNVAFPCTMVDRITPATQDADRQKVANGLGIVDAWPVVTEPFRQWVVEDHFPLGRPDWERAGAIMAEDVLPYELMKLRCLNGSHSTLAYLSVIAGIEAIADAMMDKDLPKVIRRLWDEDLIRTLPPVPGTDVVAYTHDLEARFRNTGVRHLTLQISWDGSQKLPPRLLEAAVELYSSGRDPKVIPLTVAAWMRFLSGRNELGLDYVVTDPHAARLTSIAKDAGADAVKLANTLFDIREIFGDVLPANAHFRAEVTKHLSSLMSRGVRKTLRAFLGEAEA</sequence>
<evidence type="ECO:0000313" key="7">
    <source>
        <dbReference type="EMBL" id="MBB4445923.1"/>
    </source>
</evidence>
<evidence type="ECO:0000259" key="3">
    <source>
        <dbReference type="Pfam" id="PF01232"/>
    </source>
</evidence>
<evidence type="ECO:0000256" key="2">
    <source>
        <dbReference type="ARBA" id="ARBA00023027"/>
    </source>
</evidence>
<keyword evidence="1 5" id="KW-0560">Oxidoreductase</keyword>
<feature type="domain" description="Mannitol dehydrogenase N-terminal" evidence="3">
    <location>
        <begin position="39"/>
        <end position="285"/>
    </location>
</feature>
<organism evidence="5 8">
    <name type="scientific">Aliirhizobium cellulosilyticum</name>
    <dbReference type="NCBI Taxonomy" id="393664"/>
    <lineage>
        <taxon>Bacteria</taxon>
        <taxon>Pseudomonadati</taxon>
        <taxon>Pseudomonadota</taxon>
        <taxon>Alphaproteobacteria</taxon>
        <taxon>Hyphomicrobiales</taxon>
        <taxon>Rhizobiaceae</taxon>
        <taxon>Aliirhizobium</taxon>
    </lineage>
</organism>
<dbReference type="Pfam" id="PF08125">
    <property type="entry name" value="Mannitol_dh_C"/>
    <property type="match status" value="1"/>
</dbReference>
<dbReference type="GO" id="GO:0019594">
    <property type="term" value="P:mannitol metabolic process"/>
    <property type="evidence" value="ECO:0007669"/>
    <property type="project" value="InterPro"/>
</dbReference>
<evidence type="ECO:0000313" key="10">
    <source>
        <dbReference type="Proteomes" id="UP000576087"/>
    </source>
</evidence>
<evidence type="ECO:0000313" key="5">
    <source>
        <dbReference type="EMBL" id="MBB4346372.1"/>
    </source>
</evidence>
<dbReference type="InterPro" id="IPR000669">
    <property type="entry name" value="Mannitol_DH"/>
</dbReference>
<evidence type="ECO:0000259" key="4">
    <source>
        <dbReference type="Pfam" id="PF08125"/>
    </source>
</evidence>
<dbReference type="EC" id="1.1.1.57" evidence="5"/>
<name>A0A7W6S3A7_9HYPH</name>
<accession>A0A7W6S3A7</accession>
<evidence type="ECO:0000313" key="9">
    <source>
        <dbReference type="Proteomes" id="UP000524535"/>
    </source>
</evidence>
<protein>
    <submittedName>
        <fullName evidence="5">Fructuronate reductase</fullName>
        <ecNumber evidence="5">1.1.1.57</ecNumber>
    </submittedName>
</protein>
<dbReference type="RefSeq" id="WP_183820825.1">
    <property type="nucleotide sequence ID" value="NZ_JACIGW010000001.1"/>
</dbReference>
<dbReference type="InterPro" id="IPR050988">
    <property type="entry name" value="Mannitol_DH/Oxidoreductase"/>
</dbReference>
<comment type="caution">
    <text evidence="5">The sequence shown here is derived from an EMBL/GenBank/DDBJ whole genome shotgun (WGS) entry which is preliminary data.</text>
</comment>
<dbReference type="Proteomes" id="UP000524535">
    <property type="component" value="Unassembled WGS sequence"/>
</dbReference>
<dbReference type="PANTHER" id="PTHR43362:SF1">
    <property type="entry name" value="MANNITOL DEHYDROGENASE 2-RELATED"/>
    <property type="match status" value="1"/>
</dbReference>
<proteinExistence type="predicted"/>
<dbReference type="Proteomes" id="UP000520770">
    <property type="component" value="Unassembled WGS sequence"/>
</dbReference>
<keyword evidence="9" id="KW-1185">Reference proteome</keyword>
<dbReference type="Pfam" id="PF01232">
    <property type="entry name" value="Mannitol_dh"/>
    <property type="match status" value="1"/>
</dbReference>
<evidence type="ECO:0000313" key="6">
    <source>
        <dbReference type="EMBL" id="MBB4411234.1"/>
    </source>
</evidence>
<dbReference type="Gene3D" id="3.40.50.720">
    <property type="entry name" value="NAD(P)-binding Rossmann-like Domain"/>
    <property type="match status" value="1"/>
</dbReference>
<dbReference type="Gene3D" id="1.10.1040.10">
    <property type="entry name" value="N-(1-d-carboxylethyl)-l-norvaline Dehydrogenase, domain 2"/>
    <property type="match status" value="1"/>
</dbReference>
<reference evidence="8 9" key="1">
    <citation type="submission" date="2020-08" db="EMBL/GenBank/DDBJ databases">
        <title>Genomic Encyclopedia of Type Strains, Phase IV (KMG-V): Genome sequencing to study the core and pangenomes of soil and plant-associated prokaryotes.</title>
        <authorList>
            <person name="Whitman W."/>
        </authorList>
    </citation>
    <scope>NUCLEOTIDE SEQUENCE [LARGE SCALE GENOMIC DNA]</scope>
    <source>
        <strain evidence="6 9">SEMIA 444</strain>
        <strain evidence="5 8">SEMIA 448</strain>
        <strain evidence="7 10">SEMIA 452</strain>
    </source>
</reference>
<dbReference type="Proteomes" id="UP000576087">
    <property type="component" value="Unassembled WGS sequence"/>
</dbReference>
<evidence type="ECO:0000256" key="1">
    <source>
        <dbReference type="ARBA" id="ARBA00023002"/>
    </source>
</evidence>
<dbReference type="InterPro" id="IPR036291">
    <property type="entry name" value="NAD(P)-bd_dom_sf"/>
</dbReference>
<dbReference type="EMBL" id="JACIGW010000001">
    <property type="protein sequence ID" value="MBB4346372.1"/>
    <property type="molecule type" value="Genomic_DNA"/>
</dbReference>
<dbReference type="SUPFAM" id="SSF48179">
    <property type="entry name" value="6-phosphogluconate dehydrogenase C-terminal domain-like"/>
    <property type="match status" value="1"/>
</dbReference>
<dbReference type="GO" id="GO:0008866">
    <property type="term" value="F:fructuronate reductase activity"/>
    <property type="evidence" value="ECO:0007669"/>
    <property type="project" value="UniProtKB-EC"/>
</dbReference>